<dbReference type="Gene3D" id="1.20.1720.10">
    <property type="entry name" value="Multidrug resistance protein D"/>
    <property type="match status" value="1"/>
</dbReference>
<dbReference type="InterPro" id="IPR036259">
    <property type="entry name" value="MFS_trans_sf"/>
</dbReference>
<feature type="transmembrane region" description="Helical" evidence="6">
    <location>
        <begin position="125"/>
        <end position="145"/>
    </location>
</feature>
<accession>A0A2K0T7W0</accession>
<comment type="subcellular location">
    <subcellularLocation>
        <location evidence="1">Membrane</location>
        <topology evidence="1">Multi-pass membrane protein</topology>
    </subcellularLocation>
</comment>
<dbReference type="SUPFAM" id="SSF103473">
    <property type="entry name" value="MFS general substrate transporter"/>
    <property type="match status" value="1"/>
</dbReference>
<evidence type="ECO:0000256" key="2">
    <source>
        <dbReference type="ARBA" id="ARBA00022692"/>
    </source>
</evidence>
<dbReference type="InterPro" id="IPR011701">
    <property type="entry name" value="MFS"/>
</dbReference>
<dbReference type="GO" id="GO:0022857">
    <property type="term" value="F:transmembrane transporter activity"/>
    <property type="evidence" value="ECO:0007669"/>
    <property type="project" value="InterPro"/>
</dbReference>
<evidence type="ECO:0000256" key="4">
    <source>
        <dbReference type="ARBA" id="ARBA00023136"/>
    </source>
</evidence>
<sequence>MVSSEEKSFSRAPESNEISKQPQQPHGKNGTERMIEPAKPVGVFYRSTSHVSGPDAFEPSSPQSPLPSDGGYHERGDEIYDRVSLRRKHIIVTVLSFCAFLSPLSSTSILAAVPEVAETYNTTGSIINVSNAAYMALMGISPVIWGPMSQVFGRRPVS</sequence>
<dbReference type="InterPro" id="IPR020846">
    <property type="entry name" value="MFS_dom"/>
</dbReference>
<feature type="region of interest" description="Disordered" evidence="5">
    <location>
        <begin position="1"/>
        <end position="75"/>
    </location>
</feature>
<keyword evidence="3 6" id="KW-1133">Transmembrane helix</keyword>
<keyword evidence="4 6" id="KW-0472">Membrane</keyword>
<dbReference type="Proteomes" id="UP000236546">
    <property type="component" value="Unassembled WGS sequence"/>
</dbReference>
<evidence type="ECO:0000256" key="6">
    <source>
        <dbReference type="SAM" id="Phobius"/>
    </source>
</evidence>
<evidence type="ECO:0000256" key="5">
    <source>
        <dbReference type="SAM" id="MobiDB-lite"/>
    </source>
</evidence>
<feature type="compositionally biased region" description="Polar residues" evidence="5">
    <location>
        <begin position="16"/>
        <end position="26"/>
    </location>
</feature>
<gene>
    <name evidence="8" type="ORF">TGAMA5MH_06530</name>
</gene>
<proteinExistence type="predicted"/>
<name>A0A2K0T7W0_9HYPO</name>
<dbReference type="OrthoDB" id="3066029at2759"/>
<comment type="caution">
    <text evidence="8">The sequence shown here is derived from an EMBL/GenBank/DDBJ whole genome shotgun (WGS) entry which is preliminary data.</text>
</comment>
<evidence type="ECO:0000313" key="8">
    <source>
        <dbReference type="EMBL" id="PNP41601.1"/>
    </source>
</evidence>
<dbReference type="PANTHER" id="PTHR23502:SF64">
    <property type="entry name" value="TRANSPORTER, PUTATIVE (AFU_ORTHOLOGUE AFUA_3G11760)-RELATED"/>
    <property type="match status" value="1"/>
</dbReference>
<reference evidence="8 9" key="1">
    <citation type="submission" date="2017-02" db="EMBL/GenBank/DDBJ databases">
        <title>Genomes of Trichoderma spp. with biocontrol activity.</title>
        <authorList>
            <person name="Gardiner D."/>
            <person name="Kazan K."/>
            <person name="Vos C."/>
            <person name="Harvey P."/>
        </authorList>
    </citation>
    <scope>NUCLEOTIDE SEQUENCE [LARGE SCALE GENOMIC DNA]</scope>
    <source>
        <strain evidence="8 9">A5MH</strain>
    </source>
</reference>
<evidence type="ECO:0000313" key="9">
    <source>
        <dbReference type="Proteomes" id="UP000236546"/>
    </source>
</evidence>
<evidence type="ECO:0000256" key="1">
    <source>
        <dbReference type="ARBA" id="ARBA00004141"/>
    </source>
</evidence>
<evidence type="ECO:0000259" key="7">
    <source>
        <dbReference type="PROSITE" id="PS50850"/>
    </source>
</evidence>
<protein>
    <recommendedName>
        <fullName evidence="7">Major facilitator superfamily (MFS) profile domain-containing protein</fullName>
    </recommendedName>
</protein>
<dbReference type="GO" id="GO:0005886">
    <property type="term" value="C:plasma membrane"/>
    <property type="evidence" value="ECO:0007669"/>
    <property type="project" value="TreeGrafter"/>
</dbReference>
<dbReference type="EMBL" id="MTYH01000056">
    <property type="protein sequence ID" value="PNP41601.1"/>
    <property type="molecule type" value="Genomic_DNA"/>
</dbReference>
<dbReference type="Pfam" id="PF07690">
    <property type="entry name" value="MFS_1"/>
    <property type="match status" value="1"/>
</dbReference>
<dbReference type="AlphaFoldDB" id="A0A2K0T7W0"/>
<organism evidence="8 9">
    <name type="scientific">Trichoderma gamsii</name>
    <dbReference type="NCBI Taxonomy" id="398673"/>
    <lineage>
        <taxon>Eukaryota</taxon>
        <taxon>Fungi</taxon>
        <taxon>Dikarya</taxon>
        <taxon>Ascomycota</taxon>
        <taxon>Pezizomycotina</taxon>
        <taxon>Sordariomycetes</taxon>
        <taxon>Hypocreomycetidae</taxon>
        <taxon>Hypocreales</taxon>
        <taxon>Hypocreaceae</taxon>
        <taxon>Trichoderma</taxon>
    </lineage>
</organism>
<keyword evidence="2 6" id="KW-0812">Transmembrane</keyword>
<feature type="domain" description="Major facilitator superfamily (MFS) profile" evidence="7">
    <location>
        <begin position="91"/>
        <end position="158"/>
    </location>
</feature>
<evidence type="ECO:0000256" key="3">
    <source>
        <dbReference type="ARBA" id="ARBA00022989"/>
    </source>
</evidence>
<dbReference type="PANTHER" id="PTHR23502">
    <property type="entry name" value="MAJOR FACILITATOR SUPERFAMILY"/>
    <property type="match status" value="1"/>
</dbReference>
<feature type="transmembrane region" description="Helical" evidence="6">
    <location>
        <begin position="90"/>
        <end position="113"/>
    </location>
</feature>
<dbReference type="PROSITE" id="PS50850">
    <property type="entry name" value="MFS"/>
    <property type="match status" value="1"/>
</dbReference>